<dbReference type="AlphaFoldDB" id="A0A8T2JT55"/>
<feature type="signal peptide" evidence="2">
    <location>
        <begin position="1"/>
        <end position="16"/>
    </location>
</feature>
<feature type="compositionally biased region" description="Basic residues" evidence="1">
    <location>
        <begin position="135"/>
        <end position="149"/>
    </location>
</feature>
<dbReference type="EMBL" id="JAACNH010000004">
    <property type="protein sequence ID" value="KAG8445691.1"/>
    <property type="molecule type" value="Genomic_DNA"/>
</dbReference>
<comment type="caution">
    <text evidence="3">The sequence shown here is derived from an EMBL/GenBank/DDBJ whole genome shotgun (WGS) entry which is preliminary data.</text>
</comment>
<feature type="compositionally biased region" description="Low complexity" evidence="1">
    <location>
        <begin position="225"/>
        <end position="241"/>
    </location>
</feature>
<evidence type="ECO:0000256" key="1">
    <source>
        <dbReference type="SAM" id="MobiDB-lite"/>
    </source>
</evidence>
<organism evidence="3 4">
    <name type="scientific">Hymenochirus boettgeri</name>
    <name type="common">Congo dwarf clawed frog</name>
    <dbReference type="NCBI Taxonomy" id="247094"/>
    <lineage>
        <taxon>Eukaryota</taxon>
        <taxon>Metazoa</taxon>
        <taxon>Chordata</taxon>
        <taxon>Craniata</taxon>
        <taxon>Vertebrata</taxon>
        <taxon>Euteleostomi</taxon>
        <taxon>Amphibia</taxon>
        <taxon>Batrachia</taxon>
        <taxon>Anura</taxon>
        <taxon>Pipoidea</taxon>
        <taxon>Pipidae</taxon>
        <taxon>Pipinae</taxon>
        <taxon>Hymenochirus</taxon>
    </lineage>
</organism>
<feature type="region of interest" description="Disordered" evidence="1">
    <location>
        <begin position="22"/>
        <end position="50"/>
    </location>
</feature>
<dbReference type="Proteomes" id="UP000812440">
    <property type="component" value="Chromosome 5"/>
</dbReference>
<proteinExistence type="predicted"/>
<keyword evidence="2" id="KW-0732">Signal</keyword>
<reference evidence="3" key="1">
    <citation type="thesis" date="2020" institute="ProQuest LLC" country="789 East Eisenhower Parkway, Ann Arbor, MI, USA">
        <title>Comparative Genomics and Chromosome Evolution.</title>
        <authorList>
            <person name="Mudd A.B."/>
        </authorList>
    </citation>
    <scope>NUCLEOTIDE SEQUENCE</scope>
    <source>
        <strain evidence="3">Female2</strain>
        <tissue evidence="3">Blood</tissue>
    </source>
</reference>
<feature type="compositionally biased region" description="Acidic residues" evidence="1">
    <location>
        <begin position="28"/>
        <end position="39"/>
    </location>
</feature>
<name>A0A8T2JT55_9PIPI</name>
<sequence>MGKGLLVLFLLGTCCSFVITNESSSSQEDQDVSGDDEDLSSGSGSEEILDFDDTNINVPSTAVSPSMSIFGQETTIFGRELVKEIKPVLVDPKPVVESTSHEPSTHSPTTHRPVTAKFTTVKMERSNGHIDSIHHPHHHHHHHHPHHHNTTTANPHTAADFNMPHEDTSEHPLVVVVDSHLHHILLEETTTLEPNLGKSDVQEIIDALTTEEPKNIDLIDDQIPEEGTPSGSSSTTYTEYAETTEDPSDAGGFHVVFGPDQNSTTKPSLPGVDYVATSIVPHKEKTDEEVDLVSEYITLICP</sequence>
<evidence type="ECO:0000313" key="4">
    <source>
        <dbReference type="Proteomes" id="UP000812440"/>
    </source>
</evidence>
<gene>
    <name evidence="3" type="ORF">GDO86_010464</name>
</gene>
<feature type="chain" id="PRO_5035734264" evidence="2">
    <location>
        <begin position="17"/>
        <end position="302"/>
    </location>
</feature>
<evidence type="ECO:0000313" key="3">
    <source>
        <dbReference type="EMBL" id="KAG8445691.1"/>
    </source>
</evidence>
<accession>A0A8T2JT55</accession>
<feature type="region of interest" description="Disordered" evidence="1">
    <location>
        <begin position="221"/>
        <end position="254"/>
    </location>
</feature>
<protein>
    <submittedName>
        <fullName evidence="3">Uncharacterized protein</fullName>
    </submittedName>
</protein>
<evidence type="ECO:0000256" key="2">
    <source>
        <dbReference type="SAM" id="SignalP"/>
    </source>
</evidence>
<keyword evidence="4" id="KW-1185">Reference proteome</keyword>
<feature type="region of interest" description="Disordered" evidence="1">
    <location>
        <begin position="133"/>
        <end position="157"/>
    </location>
</feature>